<protein>
    <submittedName>
        <fullName evidence="1">Uncharacterized protein</fullName>
    </submittedName>
</protein>
<dbReference type="RefSeq" id="XP_031931529.1">
    <property type="nucleotide sequence ID" value="XM_032076609.1"/>
</dbReference>
<dbReference type="GeneID" id="43661055"/>
<reference evidence="1 2" key="1">
    <citation type="submission" date="2019-04" db="EMBL/GenBank/DDBJ databases">
        <title>Friends and foes A comparative genomics studyof 23 Aspergillus species from section Flavi.</title>
        <authorList>
            <consortium name="DOE Joint Genome Institute"/>
            <person name="Kjaerbolling I."/>
            <person name="Vesth T."/>
            <person name="Frisvad J.C."/>
            <person name="Nybo J.L."/>
            <person name="Theobald S."/>
            <person name="Kildgaard S."/>
            <person name="Isbrandt T."/>
            <person name="Kuo A."/>
            <person name="Sato A."/>
            <person name="Lyhne E.K."/>
            <person name="Kogle M.E."/>
            <person name="Wiebenga A."/>
            <person name="Kun R.S."/>
            <person name="Lubbers R.J."/>
            <person name="Makela M.R."/>
            <person name="Barry K."/>
            <person name="Chovatia M."/>
            <person name="Clum A."/>
            <person name="Daum C."/>
            <person name="Haridas S."/>
            <person name="He G."/>
            <person name="LaButti K."/>
            <person name="Lipzen A."/>
            <person name="Mondo S."/>
            <person name="Riley R."/>
            <person name="Salamov A."/>
            <person name="Simmons B.A."/>
            <person name="Magnuson J.K."/>
            <person name="Henrissat B."/>
            <person name="Mortensen U.H."/>
            <person name="Larsen T.O."/>
            <person name="Devries R.P."/>
            <person name="Grigoriev I.V."/>
            <person name="Machida M."/>
            <person name="Baker S.E."/>
            <person name="Andersen M.R."/>
        </authorList>
    </citation>
    <scope>NUCLEOTIDE SEQUENCE [LARGE SCALE GENOMIC DNA]</scope>
    <source>
        <strain evidence="1 2">CBS 763.97</strain>
    </source>
</reference>
<gene>
    <name evidence="1" type="ORF">BDV27DRAFT_42634</name>
</gene>
<evidence type="ECO:0000313" key="1">
    <source>
        <dbReference type="EMBL" id="KAE8368448.1"/>
    </source>
</evidence>
<dbReference type="AlphaFoldDB" id="A0A5N7AGN3"/>
<accession>A0A5N7AGN3</accession>
<proteinExistence type="predicted"/>
<dbReference type="Proteomes" id="UP000326268">
    <property type="component" value="Unassembled WGS sequence"/>
</dbReference>
<organism evidence="1 2">
    <name type="scientific">Aspergillus caelatus</name>
    <dbReference type="NCBI Taxonomy" id="61420"/>
    <lineage>
        <taxon>Eukaryota</taxon>
        <taxon>Fungi</taxon>
        <taxon>Dikarya</taxon>
        <taxon>Ascomycota</taxon>
        <taxon>Pezizomycotina</taxon>
        <taxon>Eurotiomycetes</taxon>
        <taxon>Eurotiomycetidae</taxon>
        <taxon>Eurotiales</taxon>
        <taxon>Aspergillaceae</taxon>
        <taxon>Aspergillus</taxon>
        <taxon>Aspergillus subgen. Circumdati</taxon>
    </lineage>
</organism>
<name>A0A5N7AGN3_9EURO</name>
<evidence type="ECO:0000313" key="2">
    <source>
        <dbReference type="Proteomes" id="UP000326268"/>
    </source>
</evidence>
<keyword evidence="2" id="KW-1185">Reference proteome</keyword>
<dbReference type="EMBL" id="ML737584">
    <property type="protein sequence ID" value="KAE8368448.1"/>
    <property type="molecule type" value="Genomic_DNA"/>
</dbReference>
<sequence>MNRTTIQYLQHMKLKACTHVSISKQYHQTNRNSPDLYHPTLDPQGLPTVPTHTLTIFTMRVTKTTFGPTALGILGTMVATLPAADFRIRIVASRTSAFGISGPATGPVRRIDAFTRYGAAGISALIARLKNGPSSHRDDNKIGHTQVARLEQHPRPQDSKYVRAVRLIVAVVVN</sequence>